<feature type="repeat" description="ANK" evidence="3">
    <location>
        <begin position="385"/>
        <end position="417"/>
    </location>
</feature>
<dbReference type="PROSITE" id="PS50297">
    <property type="entry name" value="ANK_REP_REGION"/>
    <property type="match status" value="4"/>
</dbReference>
<dbReference type="SMART" id="SM00248">
    <property type="entry name" value="ANK"/>
    <property type="match status" value="11"/>
</dbReference>
<dbReference type="Pfam" id="PF12796">
    <property type="entry name" value="Ank_2"/>
    <property type="match status" value="3"/>
</dbReference>
<name>A0ABD2XMH3_9HYME</name>
<feature type="repeat" description="ANK" evidence="3">
    <location>
        <begin position="149"/>
        <end position="181"/>
    </location>
</feature>
<gene>
    <name evidence="4" type="ORF">TKK_001452</name>
</gene>
<reference evidence="4 5" key="1">
    <citation type="journal article" date="2024" name="bioRxiv">
        <title>A reference genome for Trichogramma kaykai: A tiny desert-dwelling parasitoid wasp with competing sex-ratio distorters.</title>
        <authorList>
            <person name="Culotta J."/>
            <person name="Lindsey A.R."/>
        </authorList>
    </citation>
    <scope>NUCLEOTIDE SEQUENCE [LARGE SCALE GENOMIC DNA]</scope>
    <source>
        <strain evidence="4 5">KSX58</strain>
    </source>
</reference>
<dbReference type="InterPro" id="IPR036770">
    <property type="entry name" value="Ankyrin_rpt-contain_sf"/>
</dbReference>
<dbReference type="PANTHER" id="PTHR24124">
    <property type="entry name" value="ANKYRIN REPEAT FAMILY A"/>
    <property type="match status" value="1"/>
</dbReference>
<dbReference type="Pfam" id="PF13637">
    <property type="entry name" value="Ank_4"/>
    <property type="match status" value="1"/>
</dbReference>
<feature type="repeat" description="ANK" evidence="3">
    <location>
        <begin position="240"/>
        <end position="272"/>
    </location>
</feature>
<keyword evidence="2 3" id="KW-0040">ANK repeat</keyword>
<dbReference type="SUPFAM" id="SSF48403">
    <property type="entry name" value="Ankyrin repeat"/>
    <property type="match status" value="2"/>
</dbReference>
<evidence type="ECO:0000256" key="3">
    <source>
        <dbReference type="PROSITE-ProRule" id="PRU00023"/>
    </source>
</evidence>
<dbReference type="InterPro" id="IPR002110">
    <property type="entry name" value="Ankyrin_rpt"/>
</dbReference>
<organism evidence="4 5">
    <name type="scientific">Trichogramma kaykai</name>
    <dbReference type="NCBI Taxonomy" id="54128"/>
    <lineage>
        <taxon>Eukaryota</taxon>
        <taxon>Metazoa</taxon>
        <taxon>Ecdysozoa</taxon>
        <taxon>Arthropoda</taxon>
        <taxon>Hexapoda</taxon>
        <taxon>Insecta</taxon>
        <taxon>Pterygota</taxon>
        <taxon>Neoptera</taxon>
        <taxon>Endopterygota</taxon>
        <taxon>Hymenoptera</taxon>
        <taxon>Apocrita</taxon>
        <taxon>Proctotrupomorpha</taxon>
        <taxon>Chalcidoidea</taxon>
        <taxon>Trichogrammatidae</taxon>
        <taxon>Trichogramma</taxon>
    </lineage>
</organism>
<dbReference type="PANTHER" id="PTHR24124:SF14">
    <property type="entry name" value="CHROMOSOME UNDETERMINED SCAFFOLD_25, WHOLE GENOME SHOTGUN SEQUENCE"/>
    <property type="match status" value="1"/>
</dbReference>
<sequence length="523" mass="60059">MNIYNNVDNHLNKQNLDRLRDMHEKFNYEIEEDQHEFLGQLYCLFIDWEGQYPDFQDIFEPEEVDWLLAKSISFRDEEGHNRPGELIIKFVANSGYKYQPKIEQDGKPLKRRTTAVYHAARSGFLNKDIMVRELFKIYNDFDVNYTDSSGMTHFHVACKFGIADVVEKFLELGQDPNLLVHETGYSALHLALAYDRSEVARSTALHLICKMNHPKALMKLLLKNCLGKRQSKLIDAQDKEGKTALHLALAHCRKKVARLLLKSGADPNLANPEGSTALHLICKMNRPNALLKLLFEISDKKNQPFSLDAWDKEGKTVLHLALENRLKDVAEWLLRKGADSNLADKERSTALHIICKMRFNHLANILFQISDEKHRHVLVDAQDDEGNTPLHFAMCHVNREVARLLLRRGANPTLANKDGEIPLHIACFWYNDVESLRMLFELSNDKYHSVQLNAKGKRGMTPLNGALYFGYEEAAEFLLRQGADPQLTDELGNTALHVMSKNSHNKDLVEMFFKVNDELNQQL</sequence>
<protein>
    <submittedName>
        <fullName evidence="4">Uncharacterized protein</fullName>
    </submittedName>
</protein>
<dbReference type="Gene3D" id="1.25.40.20">
    <property type="entry name" value="Ankyrin repeat-containing domain"/>
    <property type="match status" value="4"/>
</dbReference>
<dbReference type="PROSITE" id="PS50088">
    <property type="entry name" value="ANK_REPEAT"/>
    <property type="match status" value="5"/>
</dbReference>
<dbReference type="Proteomes" id="UP001627154">
    <property type="component" value="Unassembled WGS sequence"/>
</dbReference>
<evidence type="ECO:0000256" key="1">
    <source>
        <dbReference type="ARBA" id="ARBA00022737"/>
    </source>
</evidence>
<keyword evidence="5" id="KW-1185">Reference proteome</keyword>
<proteinExistence type="predicted"/>
<feature type="repeat" description="ANK" evidence="3">
    <location>
        <begin position="458"/>
        <end position="490"/>
    </location>
</feature>
<comment type="caution">
    <text evidence="4">The sequence shown here is derived from an EMBL/GenBank/DDBJ whole genome shotgun (WGS) entry which is preliminary data.</text>
</comment>
<evidence type="ECO:0000256" key="2">
    <source>
        <dbReference type="ARBA" id="ARBA00023043"/>
    </source>
</evidence>
<evidence type="ECO:0000313" key="4">
    <source>
        <dbReference type="EMBL" id="KAL3406054.1"/>
    </source>
</evidence>
<dbReference type="EMBL" id="JBJJXI010000019">
    <property type="protein sequence ID" value="KAL3406054.1"/>
    <property type="molecule type" value="Genomic_DNA"/>
</dbReference>
<evidence type="ECO:0000313" key="5">
    <source>
        <dbReference type="Proteomes" id="UP001627154"/>
    </source>
</evidence>
<dbReference type="AlphaFoldDB" id="A0ABD2XMH3"/>
<feature type="repeat" description="ANK" evidence="3">
    <location>
        <begin position="313"/>
        <end position="345"/>
    </location>
</feature>
<keyword evidence="1" id="KW-0677">Repeat</keyword>
<accession>A0ABD2XMH3</accession>